<dbReference type="PANTHER" id="PTHR42945:SF9">
    <property type="entry name" value="HISTIDINE BIOSYNTHESIS BIFUNCTIONAL PROTEIN HISIE"/>
    <property type="match status" value="1"/>
</dbReference>
<dbReference type="GO" id="GO:0004636">
    <property type="term" value="F:phosphoribosyl-ATP diphosphatase activity"/>
    <property type="evidence" value="ECO:0007669"/>
    <property type="project" value="UniProtKB-EC"/>
</dbReference>
<dbReference type="InterPro" id="IPR021130">
    <property type="entry name" value="PRib-ATP_PPHydrolase-like"/>
</dbReference>
<evidence type="ECO:0000256" key="9">
    <source>
        <dbReference type="ARBA" id="ARBA00022605"/>
    </source>
</evidence>
<feature type="region of interest" description="Phosphoribosyl-ATP pyrophosphohydrolase" evidence="15">
    <location>
        <begin position="118"/>
        <end position="209"/>
    </location>
</feature>
<keyword evidence="10 15" id="KW-0547">Nucleotide-binding</keyword>
<comment type="subcellular location">
    <subcellularLocation>
        <location evidence="3 15">Cytoplasm</location>
    </subcellularLocation>
</comment>
<dbReference type="Pfam" id="PF01502">
    <property type="entry name" value="PRA-CH"/>
    <property type="match status" value="1"/>
</dbReference>
<evidence type="ECO:0000256" key="10">
    <source>
        <dbReference type="ARBA" id="ARBA00022741"/>
    </source>
</evidence>
<feature type="domain" description="Phosphoribosyl-AMP cyclohydrolase" evidence="16">
    <location>
        <begin position="35"/>
        <end position="107"/>
    </location>
</feature>
<sequence length="209" mass="23163">MTEQHPFDSQQLDWNKVAGLMPVIVQHVHSGEVLMQGFMNPEALQTTLDTGHVTFYSRTKERLWTKGESSGHYLQLRAISTDCDQDCLLIAADPIGPTCHRGCPSCFDGHPLPPLGFLAELEQILAARKEASPESSYTARLYAKGTKRIAQKVGEEGVEVALAAMAKDREELINESADLLYHLTVLLQNEGLQLADVVQRLRERHTTAA</sequence>
<proteinExistence type="inferred from homology"/>
<evidence type="ECO:0000256" key="12">
    <source>
        <dbReference type="ARBA" id="ARBA00022840"/>
    </source>
</evidence>
<feature type="region of interest" description="Phosphoribosyl-AMP cyclohydrolase" evidence="15">
    <location>
        <begin position="1"/>
        <end position="117"/>
    </location>
</feature>
<protein>
    <recommendedName>
        <fullName evidence="15">Histidine biosynthesis bifunctional protein HisIE</fullName>
    </recommendedName>
    <domain>
        <recommendedName>
            <fullName evidence="15">Phosphoribosyl-AMP cyclohydrolase</fullName>
            <shortName evidence="15">PRA-CH</shortName>
            <ecNumber evidence="15">3.5.4.19</ecNumber>
        </recommendedName>
    </domain>
    <domain>
        <recommendedName>
            <fullName evidence="15">Phosphoribosyl-ATP pyrophosphatase</fullName>
            <shortName evidence="15">PRA-PH</shortName>
            <ecNumber evidence="15">3.6.1.31</ecNumber>
        </recommendedName>
    </domain>
</protein>
<name>A0ABV8CPJ5_9GAMM</name>
<dbReference type="InterPro" id="IPR008179">
    <property type="entry name" value="HisE"/>
</dbReference>
<dbReference type="RefSeq" id="WP_377152426.1">
    <property type="nucleotide sequence ID" value="NZ_JBHSAF010000014.1"/>
</dbReference>
<comment type="similarity">
    <text evidence="7 15">In the N-terminal section; belongs to the PRA-CH family.</text>
</comment>
<evidence type="ECO:0000256" key="13">
    <source>
        <dbReference type="ARBA" id="ARBA00023102"/>
    </source>
</evidence>
<evidence type="ECO:0000256" key="8">
    <source>
        <dbReference type="ARBA" id="ARBA00022490"/>
    </source>
</evidence>
<organism evidence="17 18">
    <name type="scientific">Pseudaeromonas sharmana</name>
    <dbReference type="NCBI Taxonomy" id="328412"/>
    <lineage>
        <taxon>Bacteria</taxon>
        <taxon>Pseudomonadati</taxon>
        <taxon>Pseudomonadota</taxon>
        <taxon>Gammaproteobacteria</taxon>
        <taxon>Aeromonadales</taxon>
        <taxon>Aeromonadaceae</taxon>
        <taxon>Pseudaeromonas</taxon>
    </lineage>
</organism>
<dbReference type="EC" id="3.6.1.31" evidence="15"/>
<evidence type="ECO:0000256" key="5">
    <source>
        <dbReference type="ARBA" id="ARBA00005204"/>
    </source>
</evidence>
<keyword evidence="8 15" id="KW-0963">Cytoplasm</keyword>
<accession>A0ABV8CPJ5</accession>
<evidence type="ECO:0000259" key="16">
    <source>
        <dbReference type="Pfam" id="PF01502"/>
    </source>
</evidence>
<dbReference type="Pfam" id="PF01503">
    <property type="entry name" value="PRA-PH"/>
    <property type="match status" value="1"/>
</dbReference>
<comment type="caution">
    <text evidence="17">The sequence shown here is derived from an EMBL/GenBank/DDBJ whole genome shotgun (WGS) entry which is preliminary data.</text>
</comment>
<evidence type="ECO:0000256" key="3">
    <source>
        <dbReference type="ARBA" id="ARBA00004496"/>
    </source>
</evidence>
<dbReference type="SUPFAM" id="SSF101386">
    <property type="entry name" value="all-alpha NTP pyrophosphatases"/>
    <property type="match status" value="1"/>
</dbReference>
<keyword evidence="11 15" id="KW-0378">Hydrolase</keyword>
<evidence type="ECO:0000256" key="1">
    <source>
        <dbReference type="ARBA" id="ARBA00000024"/>
    </source>
</evidence>
<keyword evidence="9 15" id="KW-0028">Amino-acid biosynthesis</keyword>
<dbReference type="GO" id="GO:0004635">
    <property type="term" value="F:phosphoribosyl-AMP cyclohydrolase activity"/>
    <property type="evidence" value="ECO:0007669"/>
    <property type="project" value="UniProtKB-EC"/>
</dbReference>
<dbReference type="InterPro" id="IPR002496">
    <property type="entry name" value="PRib_AMP_CycHydrolase_dom"/>
</dbReference>
<gene>
    <name evidence="15 17" type="primary">hisIE</name>
    <name evidence="15" type="synonym">hisI</name>
    <name evidence="17" type="ORF">ACFOSS_11090</name>
</gene>
<dbReference type="NCBIfam" id="NF002747">
    <property type="entry name" value="PRK02759.1"/>
    <property type="match status" value="1"/>
</dbReference>
<evidence type="ECO:0000256" key="11">
    <source>
        <dbReference type="ARBA" id="ARBA00022801"/>
    </source>
</evidence>
<comment type="pathway">
    <text evidence="4 15">Amino-acid biosynthesis; L-histidine biosynthesis; L-histidine from 5-phospho-alpha-D-ribose 1-diphosphate: step 3/9.</text>
</comment>
<comment type="similarity">
    <text evidence="6 15">In the C-terminal section; belongs to the PRA-PH family.</text>
</comment>
<dbReference type="Gene3D" id="1.10.287.1080">
    <property type="entry name" value="MazG-like"/>
    <property type="match status" value="1"/>
</dbReference>
<evidence type="ECO:0000256" key="7">
    <source>
        <dbReference type="ARBA" id="ARBA00008299"/>
    </source>
</evidence>
<dbReference type="Gene3D" id="3.10.20.810">
    <property type="entry name" value="Phosphoribosyl-AMP cyclohydrolase"/>
    <property type="match status" value="1"/>
</dbReference>
<keyword evidence="14 15" id="KW-0511">Multifunctional enzyme</keyword>
<dbReference type="CDD" id="cd11534">
    <property type="entry name" value="NTP-PPase_HisIE_like"/>
    <property type="match status" value="1"/>
</dbReference>
<comment type="catalytic activity">
    <reaction evidence="1 15">
        <text>1-(5-phospho-beta-D-ribosyl)-5'-AMP + H2O = 1-(5-phospho-beta-D-ribosyl)-5-[(5-phospho-beta-D-ribosylamino)methylideneamino]imidazole-4-carboxamide</text>
        <dbReference type="Rhea" id="RHEA:20049"/>
        <dbReference type="ChEBI" id="CHEBI:15377"/>
        <dbReference type="ChEBI" id="CHEBI:58435"/>
        <dbReference type="ChEBI" id="CHEBI:59457"/>
        <dbReference type="EC" id="3.5.4.19"/>
    </reaction>
</comment>
<evidence type="ECO:0000313" key="18">
    <source>
        <dbReference type="Proteomes" id="UP001595692"/>
    </source>
</evidence>
<evidence type="ECO:0000256" key="6">
    <source>
        <dbReference type="ARBA" id="ARBA00007731"/>
    </source>
</evidence>
<evidence type="ECO:0000256" key="15">
    <source>
        <dbReference type="HAMAP-Rule" id="MF_01019"/>
    </source>
</evidence>
<evidence type="ECO:0000256" key="2">
    <source>
        <dbReference type="ARBA" id="ARBA00001460"/>
    </source>
</evidence>
<comment type="catalytic activity">
    <reaction evidence="2 15">
        <text>1-(5-phospho-beta-D-ribosyl)-ATP + H2O = 1-(5-phospho-beta-D-ribosyl)-5'-AMP + diphosphate + H(+)</text>
        <dbReference type="Rhea" id="RHEA:22828"/>
        <dbReference type="ChEBI" id="CHEBI:15377"/>
        <dbReference type="ChEBI" id="CHEBI:15378"/>
        <dbReference type="ChEBI" id="CHEBI:33019"/>
        <dbReference type="ChEBI" id="CHEBI:59457"/>
        <dbReference type="ChEBI" id="CHEBI:73183"/>
        <dbReference type="EC" id="3.6.1.31"/>
    </reaction>
</comment>
<evidence type="ECO:0000256" key="4">
    <source>
        <dbReference type="ARBA" id="ARBA00005169"/>
    </source>
</evidence>
<evidence type="ECO:0000256" key="14">
    <source>
        <dbReference type="ARBA" id="ARBA00023268"/>
    </source>
</evidence>
<dbReference type="HAMAP" id="MF_01020">
    <property type="entry name" value="HisE"/>
    <property type="match status" value="1"/>
</dbReference>
<dbReference type="EMBL" id="JBHSAF010000014">
    <property type="protein sequence ID" value="MFC3914009.1"/>
    <property type="molecule type" value="Genomic_DNA"/>
</dbReference>
<dbReference type="Proteomes" id="UP001595692">
    <property type="component" value="Unassembled WGS sequence"/>
</dbReference>
<dbReference type="SUPFAM" id="SSF141734">
    <property type="entry name" value="HisI-like"/>
    <property type="match status" value="1"/>
</dbReference>
<evidence type="ECO:0000313" key="17">
    <source>
        <dbReference type="EMBL" id="MFC3914009.1"/>
    </source>
</evidence>
<keyword evidence="18" id="KW-1185">Reference proteome</keyword>
<dbReference type="EC" id="3.5.4.19" evidence="15"/>
<dbReference type="NCBIfam" id="TIGR03188">
    <property type="entry name" value="histidine_hisI"/>
    <property type="match status" value="1"/>
</dbReference>
<keyword evidence="13 15" id="KW-0368">Histidine biosynthesis</keyword>
<dbReference type="HAMAP" id="MF_01019">
    <property type="entry name" value="HisIE"/>
    <property type="match status" value="1"/>
</dbReference>
<reference evidence="18" key="1">
    <citation type="journal article" date="2019" name="Int. J. Syst. Evol. Microbiol.">
        <title>The Global Catalogue of Microorganisms (GCM) 10K type strain sequencing project: providing services to taxonomists for standard genome sequencing and annotation.</title>
        <authorList>
            <consortium name="The Broad Institute Genomics Platform"/>
            <consortium name="The Broad Institute Genome Sequencing Center for Infectious Disease"/>
            <person name="Wu L."/>
            <person name="Ma J."/>
        </authorList>
    </citation>
    <scope>NUCLEOTIDE SEQUENCE [LARGE SCALE GENOMIC DNA]</scope>
    <source>
        <strain evidence="18">CCUG 54939</strain>
    </source>
</reference>
<dbReference type="InterPro" id="IPR038019">
    <property type="entry name" value="PRib_AMP_CycHydrolase_sf"/>
</dbReference>
<comment type="pathway">
    <text evidence="5 15">Amino-acid biosynthesis; L-histidine biosynthesis; L-histidine from 5-phospho-alpha-D-ribose 1-diphosphate: step 2/9.</text>
</comment>
<dbReference type="InterPro" id="IPR023019">
    <property type="entry name" value="His_synth_HisIE"/>
</dbReference>
<dbReference type="PANTHER" id="PTHR42945">
    <property type="entry name" value="HISTIDINE BIOSYNTHESIS BIFUNCTIONAL PROTEIN"/>
    <property type="match status" value="1"/>
</dbReference>
<keyword evidence="12 15" id="KW-0067">ATP-binding</keyword>